<reference evidence="1" key="1">
    <citation type="journal article" date="2002" name="Antimicrob. Agents Chemother.">
        <title>Biosynthetic gene cluster of simocyclinone, a natural multihybrid antibiotic.</title>
        <authorList>
            <person name="Trefzer A."/>
            <person name="Pelzer S."/>
            <person name="Schimana J."/>
            <person name="Stockert S."/>
            <person name="Bihlmaier C."/>
            <person name="Fiedler H.P."/>
            <person name="Welzel K."/>
            <person name="Vente A."/>
            <person name="Bechthold A."/>
        </authorList>
    </citation>
    <scope>NUCLEOTIDE SEQUENCE</scope>
    <source>
        <strain evidence="1">Tue6040</strain>
    </source>
</reference>
<proteinExistence type="predicted"/>
<organism evidence="1">
    <name type="scientific">Streptomyces antibioticus</name>
    <dbReference type="NCBI Taxonomy" id="1890"/>
    <lineage>
        <taxon>Bacteria</taxon>
        <taxon>Bacillati</taxon>
        <taxon>Actinomycetota</taxon>
        <taxon>Actinomycetes</taxon>
        <taxon>Kitasatosporales</taxon>
        <taxon>Streptomycetaceae</taxon>
        <taxon>Streptomyces</taxon>
    </lineage>
</organism>
<name>G9VYV5_STRAT</name>
<accession>G9VYV5</accession>
<evidence type="ECO:0000313" key="1">
    <source>
        <dbReference type="EMBL" id="AEU17893.1"/>
    </source>
</evidence>
<dbReference type="EMBL" id="AF324838">
    <property type="protein sequence ID" value="AEU17893.1"/>
    <property type="molecule type" value="Genomic_DNA"/>
</dbReference>
<gene>
    <name evidence="1" type="primary">simX3</name>
</gene>
<dbReference type="AlphaFoldDB" id="G9VYV5"/>
<reference evidence="1" key="2">
    <citation type="submission" date="2011-11" db="EMBL/GenBank/DDBJ databases">
        <title>The simocyclinone biosynthetic gene cluster isolated from Streptomyces antibioticus Tue6040.</title>
        <authorList>
            <person name="Trefzer A."/>
            <person name="Bechthold A."/>
        </authorList>
    </citation>
    <scope>NUCLEOTIDE SEQUENCE</scope>
    <source>
        <strain evidence="1">Tue6040</strain>
    </source>
</reference>
<protein>
    <submittedName>
        <fullName evidence="1">Uncharacterized protein simX3</fullName>
    </submittedName>
</protein>
<sequence length="37" mass="3540">MKSGEVAVNKMRGTAVIRQGGGACPVVGGSAAPTPGK</sequence>